<comment type="similarity">
    <text evidence="2">Belongs to the GerABKC lipoprotein family.</text>
</comment>
<evidence type="ECO:0000256" key="2">
    <source>
        <dbReference type="ARBA" id="ARBA00007886"/>
    </source>
</evidence>
<name>T0BQM4_ALIAG</name>
<dbReference type="Proteomes" id="UP000829401">
    <property type="component" value="Chromosome"/>
</dbReference>
<accession>T0BQM4</accession>
<dbReference type="Pfam" id="PF25198">
    <property type="entry name" value="Spore_GerAC_N"/>
    <property type="match status" value="1"/>
</dbReference>
<gene>
    <name evidence="11" type="ORF">K1I37_04725</name>
</gene>
<dbReference type="InterPro" id="IPR046953">
    <property type="entry name" value="Spore_GerAC-like_C"/>
</dbReference>
<evidence type="ECO:0000256" key="7">
    <source>
        <dbReference type="ARBA" id="ARBA00023288"/>
    </source>
</evidence>
<dbReference type="InterPro" id="IPR057336">
    <property type="entry name" value="GerAC_N"/>
</dbReference>
<evidence type="ECO:0000256" key="3">
    <source>
        <dbReference type="ARBA" id="ARBA00022544"/>
    </source>
</evidence>
<dbReference type="eggNOG" id="ENOG502ZCHB">
    <property type="taxonomic scope" value="Bacteria"/>
</dbReference>
<organism evidence="11 12">
    <name type="scientific">Alicyclobacillus acidoterrestris (strain ATCC 49025 / DSM 3922 / CIP 106132 / NCIMB 13137 / GD3B)</name>
    <dbReference type="NCBI Taxonomy" id="1356854"/>
    <lineage>
        <taxon>Bacteria</taxon>
        <taxon>Bacillati</taxon>
        <taxon>Bacillota</taxon>
        <taxon>Bacilli</taxon>
        <taxon>Bacillales</taxon>
        <taxon>Alicyclobacillaceae</taxon>
        <taxon>Alicyclobacillus</taxon>
    </lineage>
</organism>
<evidence type="ECO:0000256" key="1">
    <source>
        <dbReference type="ARBA" id="ARBA00004635"/>
    </source>
</evidence>
<evidence type="ECO:0000259" key="10">
    <source>
        <dbReference type="Pfam" id="PF25198"/>
    </source>
</evidence>
<dbReference type="PANTHER" id="PTHR35789:SF1">
    <property type="entry name" value="SPORE GERMINATION PROTEIN B3"/>
    <property type="match status" value="1"/>
</dbReference>
<feature type="domain" description="Spore germination protein N-terminal" evidence="10">
    <location>
        <begin position="21"/>
        <end position="209"/>
    </location>
</feature>
<keyword evidence="6" id="KW-0564">Palmitate</keyword>
<dbReference type="KEGG" id="aaco:K1I37_04725"/>
<dbReference type="RefSeq" id="WP_021297882.1">
    <property type="nucleotide sequence ID" value="NZ_AURB01000164.1"/>
</dbReference>
<feature type="region of interest" description="Disordered" evidence="8">
    <location>
        <begin position="61"/>
        <end position="84"/>
    </location>
</feature>
<dbReference type="EMBL" id="CP080467">
    <property type="protein sequence ID" value="UNO49818.1"/>
    <property type="molecule type" value="Genomic_DNA"/>
</dbReference>
<dbReference type="STRING" id="1356854.N007_01405"/>
<keyword evidence="7" id="KW-0449">Lipoprotein</keyword>
<comment type="subcellular location">
    <subcellularLocation>
        <location evidence="1">Membrane</location>
        <topology evidence="1">Lipid-anchor</topology>
    </subcellularLocation>
</comment>
<keyword evidence="5" id="KW-0472">Membrane</keyword>
<dbReference type="GO" id="GO:0016020">
    <property type="term" value="C:membrane"/>
    <property type="evidence" value="ECO:0007669"/>
    <property type="project" value="UniProtKB-SubCell"/>
</dbReference>
<accession>A0A9E6ZIG9</accession>
<feature type="domain" description="Spore germination GerAC-like C-terminal" evidence="9">
    <location>
        <begin position="222"/>
        <end position="385"/>
    </location>
</feature>
<dbReference type="GO" id="GO:0009847">
    <property type="term" value="P:spore germination"/>
    <property type="evidence" value="ECO:0007669"/>
    <property type="project" value="InterPro"/>
</dbReference>
<keyword evidence="3" id="KW-0309">Germination</keyword>
<feature type="compositionally biased region" description="Gly residues" evidence="8">
    <location>
        <begin position="61"/>
        <end position="81"/>
    </location>
</feature>
<dbReference type="NCBIfam" id="TIGR02887">
    <property type="entry name" value="spore_ger_x_C"/>
    <property type="match status" value="1"/>
</dbReference>
<sequence length="388" mass="42761">MKYLRVAVLCVLLLCLPGCWDYRRINDRAQVLGIGVDPVYGNSKVLSYTFQVPNLEEGGGDMSIGGGGNGGSGSGGEGNRGGAQSPAYRNFTVEAASLHTALAQAQTEYNKGFYLGNLQAIVLNTGLNKIDIQSVIEQLMRSESADKLAQISFSKESAQEILSLPTSTAPASVIESTLTVAMPQQGFVPHVRLWEFWRDAELTGLEAHATIVTSDSGNLKFDGTELFDRYSPVGEISTADNLYYNLVAHRIRRMPMTIPDGDKSFDIRAMGSTSKISVTMNHGVATLHDHITLTAELISSEDRDTRPVTNQELKKYESVTSRYLKAQSLRVLTELQSKGTDICGFGRWYFLHNPAQEQYIQTRWDDVFKHANTDMDVVVHVKRTGNLI</sequence>
<dbReference type="AlphaFoldDB" id="T0BQM4"/>
<dbReference type="InterPro" id="IPR038501">
    <property type="entry name" value="Spore_GerAC_C_sf"/>
</dbReference>
<evidence type="ECO:0000259" key="9">
    <source>
        <dbReference type="Pfam" id="PF05504"/>
    </source>
</evidence>
<evidence type="ECO:0000256" key="8">
    <source>
        <dbReference type="SAM" id="MobiDB-lite"/>
    </source>
</evidence>
<reference evidence="12" key="1">
    <citation type="journal article" date="2022" name="G3 (Bethesda)">
        <title>Unveiling the complete genome sequence of Alicyclobacillus acidoterrestris DSM 3922T, a taint-producing strain.</title>
        <authorList>
            <person name="Leonardo I.C."/>
            <person name="Barreto Crespo M.T."/>
            <person name="Gaspar F.B."/>
        </authorList>
    </citation>
    <scope>NUCLEOTIDE SEQUENCE [LARGE SCALE GENOMIC DNA]</scope>
    <source>
        <strain evidence="12">DSM 3922</strain>
    </source>
</reference>
<proteinExistence type="inferred from homology"/>
<dbReference type="Gene3D" id="3.30.300.210">
    <property type="entry name" value="Nutrient germinant receptor protein C, domain 3"/>
    <property type="match status" value="1"/>
</dbReference>
<evidence type="ECO:0000256" key="4">
    <source>
        <dbReference type="ARBA" id="ARBA00022729"/>
    </source>
</evidence>
<dbReference type="PANTHER" id="PTHR35789">
    <property type="entry name" value="SPORE GERMINATION PROTEIN B3"/>
    <property type="match status" value="1"/>
</dbReference>
<evidence type="ECO:0000313" key="11">
    <source>
        <dbReference type="EMBL" id="UNO49818.1"/>
    </source>
</evidence>
<protein>
    <submittedName>
        <fullName evidence="11">Ger(X)C family spore germination protein</fullName>
    </submittedName>
</protein>
<dbReference type="OrthoDB" id="9816067at2"/>
<dbReference type="Pfam" id="PF05504">
    <property type="entry name" value="Spore_GerAC"/>
    <property type="match status" value="1"/>
</dbReference>
<dbReference type="InterPro" id="IPR008844">
    <property type="entry name" value="Spore_GerAC-like"/>
</dbReference>
<evidence type="ECO:0000256" key="5">
    <source>
        <dbReference type="ARBA" id="ARBA00023136"/>
    </source>
</evidence>
<keyword evidence="12" id="KW-1185">Reference proteome</keyword>
<evidence type="ECO:0000256" key="6">
    <source>
        <dbReference type="ARBA" id="ARBA00023139"/>
    </source>
</evidence>
<evidence type="ECO:0000313" key="12">
    <source>
        <dbReference type="Proteomes" id="UP000829401"/>
    </source>
</evidence>
<keyword evidence="4" id="KW-0732">Signal</keyword>